<evidence type="ECO:0000313" key="2">
    <source>
        <dbReference type="Proteomes" id="UP000299102"/>
    </source>
</evidence>
<keyword evidence="2" id="KW-1185">Reference proteome</keyword>
<accession>A0A4C1T3M6</accession>
<gene>
    <name evidence="1" type="ORF">EVAR_98721_1</name>
</gene>
<comment type="caution">
    <text evidence="1">The sequence shown here is derived from an EMBL/GenBank/DDBJ whole genome shotgun (WGS) entry which is preliminary data.</text>
</comment>
<evidence type="ECO:0000313" key="1">
    <source>
        <dbReference type="EMBL" id="GBP08734.1"/>
    </source>
</evidence>
<organism evidence="1 2">
    <name type="scientific">Eumeta variegata</name>
    <name type="common">Bagworm moth</name>
    <name type="synonym">Eumeta japonica</name>
    <dbReference type="NCBI Taxonomy" id="151549"/>
    <lineage>
        <taxon>Eukaryota</taxon>
        <taxon>Metazoa</taxon>
        <taxon>Ecdysozoa</taxon>
        <taxon>Arthropoda</taxon>
        <taxon>Hexapoda</taxon>
        <taxon>Insecta</taxon>
        <taxon>Pterygota</taxon>
        <taxon>Neoptera</taxon>
        <taxon>Endopterygota</taxon>
        <taxon>Lepidoptera</taxon>
        <taxon>Glossata</taxon>
        <taxon>Ditrysia</taxon>
        <taxon>Tineoidea</taxon>
        <taxon>Psychidae</taxon>
        <taxon>Oiketicinae</taxon>
        <taxon>Eumeta</taxon>
    </lineage>
</organism>
<proteinExistence type="predicted"/>
<dbReference type="AlphaFoldDB" id="A0A4C1T3M6"/>
<reference evidence="1 2" key="1">
    <citation type="journal article" date="2019" name="Commun. Biol.">
        <title>The bagworm genome reveals a unique fibroin gene that provides high tensile strength.</title>
        <authorList>
            <person name="Kono N."/>
            <person name="Nakamura H."/>
            <person name="Ohtoshi R."/>
            <person name="Tomita M."/>
            <person name="Numata K."/>
            <person name="Arakawa K."/>
        </authorList>
    </citation>
    <scope>NUCLEOTIDE SEQUENCE [LARGE SCALE GENOMIC DNA]</scope>
</reference>
<protein>
    <submittedName>
        <fullName evidence="1">Uncharacterized protein</fullName>
    </submittedName>
</protein>
<dbReference type="Proteomes" id="UP000299102">
    <property type="component" value="Unassembled WGS sequence"/>
</dbReference>
<name>A0A4C1T3M6_EUMVA</name>
<feature type="non-terminal residue" evidence="1">
    <location>
        <position position="1"/>
    </location>
</feature>
<sequence>LPSALSPTWAENEILHLVYRHHALNHEPDCYSVLDSDPGPVLDANSSRIRSGPTVNSYFANAPYSDSTEGLMPSPPCWPSAGWGLETLLSHTLPLPQAFYFRLRGSCHALLAACAGWGYHERSHRHYDYRTVPMHRGV</sequence>
<dbReference type="EMBL" id="BGZK01004397">
    <property type="protein sequence ID" value="GBP08734.1"/>
    <property type="molecule type" value="Genomic_DNA"/>
</dbReference>